<protein>
    <submittedName>
        <fullName evidence="1">Uncharacterized protein</fullName>
    </submittedName>
</protein>
<evidence type="ECO:0000313" key="1">
    <source>
        <dbReference type="EMBL" id="UVC54368.1"/>
    </source>
</evidence>
<accession>A0A976SKY0</accession>
<proteinExistence type="predicted"/>
<dbReference type="AlphaFoldDB" id="A0A976SKY0"/>
<name>A0A976SKY0_THEOR</name>
<dbReference type="EMBL" id="CP056066">
    <property type="protein sequence ID" value="UVC54368.1"/>
    <property type="molecule type" value="Genomic_DNA"/>
</dbReference>
<sequence length="141" mass="16557">MKFNSGDERREVTEFKMALGSEGYVEMVRTPVELDLKDTINHICRPIVEIRYPNRTYFRVSKNQRDAWVIGLIKYGDLIIDNSIYTVTYKEALITSEQGSEYISILKRTKDGHSIRTKYQLVEENGTMQINQLEENIQRLF</sequence>
<reference evidence="1" key="1">
    <citation type="submission" date="2022-07" db="EMBL/GenBank/DDBJ databases">
        <title>Evaluation of T. orientalis genome assembly methods using nanopore sequencing and analysis of variation between genomes.</title>
        <authorList>
            <person name="Yam J."/>
            <person name="Micallef M.L."/>
            <person name="Liu M."/>
            <person name="Djordjevic S.P."/>
            <person name="Bogema D.R."/>
            <person name="Jenkins C."/>
        </authorList>
    </citation>
    <scope>NUCLEOTIDE SEQUENCE</scope>
    <source>
        <strain evidence="1">Fish Creek</strain>
    </source>
</reference>
<dbReference type="Proteomes" id="UP000244803">
    <property type="component" value="Chromosome 3"/>
</dbReference>
<evidence type="ECO:0000313" key="2">
    <source>
        <dbReference type="Proteomes" id="UP000244803"/>
    </source>
</evidence>
<organism evidence="1 2">
    <name type="scientific">Theileria orientalis</name>
    <dbReference type="NCBI Taxonomy" id="68886"/>
    <lineage>
        <taxon>Eukaryota</taxon>
        <taxon>Sar</taxon>
        <taxon>Alveolata</taxon>
        <taxon>Apicomplexa</taxon>
        <taxon>Aconoidasida</taxon>
        <taxon>Piroplasmida</taxon>
        <taxon>Theileriidae</taxon>
        <taxon>Theileria</taxon>
    </lineage>
</organism>
<gene>
    <name evidence="1" type="ORF">MACJ_003910</name>
</gene>